<evidence type="ECO:0000259" key="7">
    <source>
        <dbReference type="Pfam" id="PF17917"/>
    </source>
</evidence>
<keyword evidence="5" id="KW-0378">Hydrolase</keyword>
<evidence type="ECO:0000256" key="1">
    <source>
        <dbReference type="ARBA" id="ARBA00022679"/>
    </source>
</evidence>
<evidence type="ECO:0000256" key="4">
    <source>
        <dbReference type="ARBA" id="ARBA00022759"/>
    </source>
</evidence>
<evidence type="ECO:0000256" key="5">
    <source>
        <dbReference type="ARBA" id="ARBA00022801"/>
    </source>
</evidence>
<dbReference type="Proteomes" id="UP001630127">
    <property type="component" value="Unassembled WGS sequence"/>
</dbReference>
<dbReference type="InterPro" id="IPR043502">
    <property type="entry name" value="DNA/RNA_pol_sf"/>
</dbReference>
<evidence type="ECO:0000313" key="9">
    <source>
        <dbReference type="Proteomes" id="UP001630127"/>
    </source>
</evidence>
<reference evidence="8 9" key="1">
    <citation type="submission" date="2024-11" db="EMBL/GenBank/DDBJ databases">
        <title>A near-complete genome assembly of Cinchona calisaya.</title>
        <authorList>
            <person name="Lian D.C."/>
            <person name="Zhao X.W."/>
            <person name="Wei L."/>
        </authorList>
    </citation>
    <scope>NUCLEOTIDE SEQUENCE [LARGE SCALE GENOMIC DNA]</scope>
    <source>
        <tissue evidence="8">Nenye</tissue>
    </source>
</reference>
<feature type="domain" description="Reverse transcriptase RNase H-like" evidence="7">
    <location>
        <begin position="4"/>
        <end position="76"/>
    </location>
</feature>
<dbReference type="GO" id="GO:0016787">
    <property type="term" value="F:hydrolase activity"/>
    <property type="evidence" value="ECO:0007669"/>
    <property type="project" value="UniProtKB-KW"/>
</dbReference>
<dbReference type="EMBL" id="JBJUIK010000012">
    <property type="protein sequence ID" value="KAL3509283.1"/>
    <property type="molecule type" value="Genomic_DNA"/>
</dbReference>
<dbReference type="CDD" id="cd09274">
    <property type="entry name" value="RNase_HI_RT_Ty3"/>
    <property type="match status" value="1"/>
</dbReference>
<protein>
    <recommendedName>
        <fullName evidence="7">Reverse transcriptase RNase H-like domain-containing protein</fullName>
    </recommendedName>
</protein>
<keyword evidence="1" id="KW-0808">Transferase</keyword>
<dbReference type="AlphaFoldDB" id="A0ABD2YUR3"/>
<evidence type="ECO:0000256" key="6">
    <source>
        <dbReference type="ARBA" id="ARBA00022918"/>
    </source>
</evidence>
<keyword evidence="4" id="KW-0255">Endonuclease</keyword>
<keyword evidence="9" id="KW-1185">Reference proteome</keyword>
<comment type="caution">
    <text evidence="8">The sequence shown here is derived from an EMBL/GenBank/DDBJ whole genome shotgun (WGS) entry which is preliminary data.</text>
</comment>
<accession>A0ABD2YUR3</accession>
<dbReference type="InterPro" id="IPR041373">
    <property type="entry name" value="RT_RNaseH"/>
</dbReference>
<gene>
    <name evidence="8" type="ORF">ACH5RR_028684</name>
</gene>
<dbReference type="GO" id="GO:0003964">
    <property type="term" value="F:RNA-directed DNA polymerase activity"/>
    <property type="evidence" value="ECO:0007669"/>
    <property type="project" value="UniProtKB-KW"/>
</dbReference>
<proteinExistence type="predicted"/>
<sequence length="124" mass="14397">MQVNHPIAYLSKGLSLRNKGLSIYEKELLAIVMVVSKWKDYLLGHHFIIKTNHQSLKYLLEQKLTSTLQHRWLTKLLGLDYEIQYKKGAENKVVDALSRRIPEEDNELPSTSVVAISFIKSDWM</sequence>
<dbReference type="GO" id="GO:0004519">
    <property type="term" value="F:endonuclease activity"/>
    <property type="evidence" value="ECO:0007669"/>
    <property type="project" value="UniProtKB-KW"/>
</dbReference>
<dbReference type="Gene3D" id="3.10.20.370">
    <property type="match status" value="1"/>
</dbReference>
<keyword evidence="3" id="KW-0540">Nuclease</keyword>
<organism evidence="8 9">
    <name type="scientific">Cinchona calisaya</name>
    <dbReference type="NCBI Taxonomy" id="153742"/>
    <lineage>
        <taxon>Eukaryota</taxon>
        <taxon>Viridiplantae</taxon>
        <taxon>Streptophyta</taxon>
        <taxon>Embryophyta</taxon>
        <taxon>Tracheophyta</taxon>
        <taxon>Spermatophyta</taxon>
        <taxon>Magnoliopsida</taxon>
        <taxon>eudicotyledons</taxon>
        <taxon>Gunneridae</taxon>
        <taxon>Pentapetalae</taxon>
        <taxon>asterids</taxon>
        <taxon>lamiids</taxon>
        <taxon>Gentianales</taxon>
        <taxon>Rubiaceae</taxon>
        <taxon>Cinchonoideae</taxon>
        <taxon>Cinchoneae</taxon>
        <taxon>Cinchona</taxon>
    </lineage>
</organism>
<dbReference type="Pfam" id="PF17917">
    <property type="entry name" value="RT_RNaseH"/>
    <property type="match status" value="1"/>
</dbReference>
<keyword evidence="6" id="KW-0695">RNA-directed DNA polymerase</keyword>
<dbReference type="PANTHER" id="PTHR34072:SF55">
    <property type="entry name" value="DNA_RNA POLYMERASES SUPERFAMILY PROTEIN"/>
    <property type="match status" value="1"/>
</dbReference>
<dbReference type="SUPFAM" id="SSF56672">
    <property type="entry name" value="DNA/RNA polymerases"/>
    <property type="match status" value="1"/>
</dbReference>
<evidence type="ECO:0000256" key="3">
    <source>
        <dbReference type="ARBA" id="ARBA00022722"/>
    </source>
</evidence>
<name>A0ABD2YUR3_9GENT</name>
<keyword evidence="2" id="KW-0548">Nucleotidyltransferase</keyword>
<dbReference type="PANTHER" id="PTHR34072">
    <property type="entry name" value="ENZYMATIC POLYPROTEIN-RELATED"/>
    <property type="match status" value="1"/>
</dbReference>
<evidence type="ECO:0000256" key="2">
    <source>
        <dbReference type="ARBA" id="ARBA00022695"/>
    </source>
</evidence>
<evidence type="ECO:0000313" key="8">
    <source>
        <dbReference type="EMBL" id="KAL3509283.1"/>
    </source>
</evidence>